<keyword evidence="3" id="KW-1185">Reference proteome</keyword>
<proteinExistence type="predicted"/>
<evidence type="ECO:0000313" key="2">
    <source>
        <dbReference type="EMBL" id="KAF9447353.1"/>
    </source>
</evidence>
<protein>
    <submittedName>
        <fullName evidence="2">Diaminopimelate epimerase-like protein</fullName>
    </submittedName>
</protein>
<dbReference type="InterPro" id="IPR003719">
    <property type="entry name" value="Phenazine_PhzF-like"/>
</dbReference>
<dbReference type="EMBL" id="MU151203">
    <property type="protein sequence ID" value="KAF9447353.1"/>
    <property type="molecule type" value="Genomic_DNA"/>
</dbReference>
<feature type="active site" evidence="1">
    <location>
        <position position="53"/>
    </location>
</feature>
<dbReference type="PIRSF" id="PIRSF016184">
    <property type="entry name" value="PhzC_PhzF"/>
    <property type="match status" value="1"/>
</dbReference>
<reference evidence="2" key="1">
    <citation type="submission" date="2020-11" db="EMBL/GenBank/DDBJ databases">
        <authorList>
            <consortium name="DOE Joint Genome Institute"/>
            <person name="Ahrendt S."/>
            <person name="Riley R."/>
            <person name="Andreopoulos W."/>
            <person name="Labutti K."/>
            <person name="Pangilinan J."/>
            <person name="Ruiz-Duenas F.J."/>
            <person name="Barrasa J.M."/>
            <person name="Sanchez-Garcia M."/>
            <person name="Camarero S."/>
            <person name="Miyauchi S."/>
            <person name="Serrano A."/>
            <person name="Linde D."/>
            <person name="Babiker R."/>
            <person name="Drula E."/>
            <person name="Ayuso-Fernandez I."/>
            <person name="Pacheco R."/>
            <person name="Padilla G."/>
            <person name="Ferreira P."/>
            <person name="Barriuso J."/>
            <person name="Kellner H."/>
            <person name="Castanera R."/>
            <person name="Alfaro M."/>
            <person name="Ramirez L."/>
            <person name="Pisabarro A.G."/>
            <person name="Kuo A."/>
            <person name="Tritt A."/>
            <person name="Lipzen A."/>
            <person name="He G."/>
            <person name="Yan M."/>
            <person name="Ng V."/>
            <person name="Cullen D."/>
            <person name="Martin F."/>
            <person name="Rosso M.-N."/>
            <person name="Henrissat B."/>
            <person name="Hibbett D."/>
            <person name="Martinez A.T."/>
            <person name="Grigoriev I.V."/>
        </authorList>
    </citation>
    <scope>NUCLEOTIDE SEQUENCE</scope>
    <source>
        <strain evidence="2">MF-IS2</strain>
    </source>
</reference>
<dbReference type="OrthoDB" id="75169at2759"/>
<organism evidence="2 3">
    <name type="scientific">Macrolepiota fuliginosa MF-IS2</name>
    <dbReference type="NCBI Taxonomy" id="1400762"/>
    <lineage>
        <taxon>Eukaryota</taxon>
        <taxon>Fungi</taxon>
        <taxon>Dikarya</taxon>
        <taxon>Basidiomycota</taxon>
        <taxon>Agaricomycotina</taxon>
        <taxon>Agaricomycetes</taxon>
        <taxon>Agaricomycetidae</taxon>
        <taxon>Agaricales</taxon>
        <taxon>Agaricineae</taxon>
        <taxon>Agaricaceae</taxon>
        <taxon>Macrolepiota</taxon>
    </lineage>
</organism>
<accession>A0A9P6C3J3</accession>
<dbReference type="GO" id="GO:0016853">
    <property type="term" value="F:isomerase activity"/>
    <property type="evidence" value="ECO:0007669"/>
    <property type="project" value="TreeGrafter"/>
</dbReference>
<dbReference type="SUPFAM" id="SSF54506">
    <property type="entry name" value="Diaminopimelate epimerase-like"/>
    <property type="match status" value="1"/>
</dbReference>
<gene>
    <name evidence="2" type="ORF">P691DRAFT_671654</name>
</gene>
<dbReference type="Pfam" id="PF02567">
    <property type="entry name" value="PhzC-PhzF"/>
    <property type="match status" value="1"/>
</dbReference>
<dbReference type="PANTHER" id="PTHR13774">
    <property type="entry name" value="PHENAZINE BIOSYNTHESIS PROTEIN"/>
    <property type="match status" value="1"/>
</dbReference>
<comment type="caution">
    <text evidence="2">The sequence shown here is derived from an EMBL/GenBank/DDBJ whole genome shotgun (WGS) entry which is preliminary data.</text>
</comment>
<evidence type="ECO:0000256" key="1">
    <source>
        <dbReference type="PIRSR" id="PIRSR016184-1"/>
    </source>
</evidence>
<sequence length="305" mass="33089">MAYGQLEFHILDVFTTTKYMGNPLAIVQVPASVSASLTQEKKQLIAREFNLSETVFIHANSSYAASDAPLKIDIFTTEEEIPFAGHPTVGSSWFLLLGPGKTGQIRQGVTLKTKAGNISAVLQGGGRVRLQVPVDFGEHAPFHLSLFKSAQSRLHEADYANGLDGAEPVVSIVKGMTFVLLKLNSEDALKKLRATAERVEVPWLGEWQGLVALYAFYERDDRVLRTRMFLGALEDPATGSAASALGGYLGKRKGPGKWRFEIVQGVEMGRRSDIEVQVDIGSDGEIERIELGGGAVKVIEGSISL</sequence>
<dbReference type="GO" id="GO:0005737">
    <property type="term" value="C:cytoplasm"/>
    <property type="evidence" value="ECO:0007669"/>
    <property type="project" value="TreeGrafter"/>
</dbReference>
<name>A0A9P6C3J3_9AGAR</name>
<dbReference type="Proteomes" id="UP000807342">
    <property type="component" value="Unassembled WGS sequence"/>
</dbReference>
<dbReference type="AlphaFoldDB" id="A0A9P6C3J3"/>
<dbReference type="NCBIfam" id="TIGR00654">
    <property type="entry name" value="PhzF_family"/>
    <property type="match status" value="1"/>
</dbReference>
<evidence type="ECO:0000313" key="3">
    <source>
        <dbReference type="Proteomes" id="UP000807342"/>
    </source>
</evidence>
<dbReference type="PANTHER" id="PTHR13774:SF32">
    <property type="entry name" value="ANTISENSE-ENHANCING SEQUENCE 1"/>
    <property type="match status" value="1"/>
</dbReference>
<dbReference type="Gene3D" id="3.10.310.10">
    <property type="entry name" value="Diaminopimelate Epimerase, Chain A, domain 1"/>
    <property type="match status" value="2"/>
</dbReference>